<dbReference type="EMBL" id="CADIKH010000011">
    <property type="protein sequence ID" value="CAB3756379.1"/>
    <property type="molecule type" value="Genomic_DNA"/>
</dbReference>
<feature type="signal peptide" evidence="2">
    <location>
        <begin position="1"/>
        <end position="22"/>
    </location>
</feature>
<evidence type="ECO:0000313" key="4">
    <source>
        <dbReference type="Proteomes" id="UP000494363"/>
    </source>
</evidence>
<reference evidence="3 4" key="1">
    <citation type="submission" date="2020-04" db="EMBL/GenBank/DDBJ databases">
        <authorList>
            <person name="De Canck E."/>
        </authorList>
    </citation>
    <scope>NUCLEOTIDE SEQUENCE [LARGE SCALE GENOMIC DNA]</scope>
    <source>
        <strain evidence="3 4">LMG 29542</strain>
    </source>
</reference>
<keyword evidence="4" id="KW-1185">Reference proteome</keyword>
<dbReference type="Proteomes" id="UP000494363">
    <property type="component" value="Unassembled WGS sequence"/>
</dbReference>
<organism evidence="3 4">
    <name type="scientific">Paraburkholderia humisilvae</name>
    <dbReference type="NCBI Taxonomy" id="627669"/>
    <lineage>
        <taxon>Bacteria</taxon>
        <taxon>Pseudomonadati</taxon>
        <taxon>Pseudomonadota</taxon>
        <taxon>Betaproteobacteria</taxon>
        <taxon>Burkholderiales</taxon>
        <taxon>Burkholderiaceae</taxon>
        <taxon>Paraburkholderia</taxon>
    </lineage>
</organism>
<feature type="chain" id="PRO_5026795236" evidence="2">
    <location>
        <begin position="23"/>
        <end position="109"/>
    </location>
</feature>
<proteinExistence type="predicted"/>
<accession>A0A6J5DQ35</accession>
<keyword evidence="2" id="KW-0732">Signal</keyword>
<name>A0A6J5DQ35_9BURK</name>
<evidence type="ECO:0000256" key="2">
    <source>
        <dbReference type="SAM" id="SignalP"/>
    </source>
</evidence>
<dbReference type="AlphaFoldDB" id="A0A6J5DQ35"/>
<protein>
    <submittedName>
        <fullName evidence="3">Uncharacterized protein</fullName>
    </submittedName>
</protein>
<gene>
    <name evidence="3" type="ORF">LMG29542_02850</name>
</gene>
<sequence length="109" mass="10974">MKSLIKTVAVAAALVLPAVCFAQSAQQSVSQQPADLGDHVQIVQIEEIGYAPAADQGQPAVATPSAHTNTAQPADSDGYGGVASGMSKSGAAAFNPANDVGMNSIFTHH</sequence>
<evidence type="ECO:0000313" key="3">
    <source>
        <dbReference type="EMBL" id="CAB3756379.1"/>
    </source>
</evidence>
<dbReference type="RefSeq" id="WP_175227096.1">
    <property type="nucleotide sequence ID" value="NZ_CADIKH010000011.1"/>
</dbReference>
<feature type="region of interest" description="Disordered" evidence="1">
    <location>
        <begin position="54"/>
        <end position="82"/>
    </location>
</feature>
<evidence type="ECO:0000256" key="1">
    <source>
        <dbReference type="SAM" id="MobiDB-lite"/>
    </source>
</evidence>